<protein>
    <recommendedName>
        <fullName evidence="3">RING-type domain-containing protein</fullName>
    </recommendedName>
</protein>
<keyword evidence="2" id="KW-1185">Reference proteome</keyword>
<proteinExistence type="predicted"/>
<evidence type="ECO:0008006" key="3">
    <source>
        <dbReference type="Google" id="ProtNLM"/>
    </source>
</evidence>
<sequence>MAACRRIAECATCSTDTSLIITCESGQHTFCQECAINYFLSLGDPNTVAGSAEAGLSCPLTDDCGSQLEFSLVRDILGQINRAARTRVQRNLQEHILRCLGRNVRIPCPNVECTYFVIQTEHDDFQELFLSCPKCSKTYCLTCNQCNASEGAPRAVKDPADCNTMRCDRCRRFFCFICSRDLGRESYRAHQAFPHRNVKMTEARPCWLVNDEEMQQTHETAIEIRQLIAVRNYLFSLDVSDERKVRLLERNRRILGSLHSALQEDLELTKVTVNCVIV</sequence>
<dbReference type="EMBL" id="CALNXI010000153">
    <property type="protein sequence ID" value="CAH3020606.1"/>
    <property type="molecule type" value="Genomic_DNA"/>
</dbReference>
<evidence type="ECO:0000313" key="1">
    <source>
        <dbReference type="EMBL" id="CAH3020606.1"/>
    </source>
</evidence>
<dbReference type="Proteomes" id="UP001159427">
    <property type="component" value="Unassembled WGS sequence"/>
</dbReference>
<evidence type="ECO:0000313" key="2">
    <source>
        <dbReference type="Proteomes" id="UP001159427"/>
    </source>
</evidence>
<name>A0ABN8LU42_9CNID</name>
<gene>
    <name evidence="1" type="ORF">PEVE_00007876</name>
</gene>
<organism evidence="1 2">
    <name type="scientific">Porites evermanni</name>
    <dbReference type="NCBI Taxonomy" id="104178"/>
    <lineage>
        <taxon>Eukaryota</taxon>
        <taxon>Metazoa</taxon>
        <taxon>Cnidaria</taxon>
        <taxon>Anthozoa</taxon>
        <taxon>Hexacorallia</taxon>
        <taxon>Scleractinia</taxon>
        <taxon>Fungiina</taxon>
        <taxon>Poritidae</taxon>
        <taxon>Porites</taxon>
    </lineage>
</organism>
<comment type="caution">
    <text evidence="1">The sequence shown here is derived from an EMBL/GenBank/DDBJ whole genome shotgun (WGS) entry which is preliminary data.</text>
</comment>
<accession>A0ABN8LU42</accession>
<reference evidence="1 2" key="1">
    <citation type="submission" date="2022-05" db="EMBL/GenBank/DDBJ databases">
        <authorList>
            <consortium name="Genoscope - CEA"/>
            <person name="William W."/>
        </authorList>
    </citation>
    <scope>NUCLEOTIDE SEQUENCE [LARGE SCALE GENOMIC DNA]</scope>
</reference>